<feature type="transmembrane region" description="Helical" evidence="2">
    <location>
        <begin position="650"/>
        <end position="675"/>
    </location>
</feature>
<dbReference type="Proteomes" id="UP000054845">
    <property type="component" value="Unassembled WGS sequence"/>
</dbReference>
<feature type="region of interest" description="Disordered" evidence="1">
    <location>
        <begin position="93"/>
        <end position="127"/>
    </location>
</feature>
<dbReference type="Gene3D" id="2.30.29.30">
    <property type="entry name" value="Pleckstrin-homology domain (PH domain)/Phosphotyrosine-binding domain (PTB)"/>
    <property type="match status" value="1"/>
</dbReference>
<dbReference type="Pfam" id="PF11696">
    <property type="entry name" value="DUF3292"/>
    <property type="match status" value="1"/>
</dbReference>
<evidence type="ECO:0000256" key="2">
    <source>
        <dbReference type="SAM" id="Phobius"/>
    </source>
</evidence>
<evidence type="ECO:0000313" key="4">
    <source>
        <dbReference type="Proteomes" id="UP000054845"/>
    </source>
</evidence>
<feature type="transmembrane region" description="Helical" evidence="2">
    <location>
        <begin position="756"/>
        <end position="775"/>
    </location>
</feature>
<feature type="region of interest" description="Disordered" evidence="1">
    <location>
        <begin position="152"/>
        <end position="556"/>
    </location>
</feature>
<feature type="region of interest" description="Disordered" evidence="1">
    <location>
        <begin position="1"/>
        <end position="79"/>
    </location>
</feature>
<feature type="compositionally biased region" description="Basic and acidic residues" evidence="1">
    <location>
        <begin position="854"/>
        <end position="864"/>
    </location>
</feature>
<feature type="compositionally biased region" description="Basic residues" evidence="1">
    <location>
        <begin position="239"/>
        <end position="249"/>
    </location>
</feature>
<dbReference type="PANTHER" id="PTHR37402">
    <property type="entry name" value="GRAM DOMAIN-CONTAINING PROTEIN 4"/>
    <property type="match status" value="1"/>
</dbReference>
<keyword evidence="2" id="KW-0472">Membrane</keyword>
<feature type="compositionally biased region" description="Low complexity" evidence="1">
    <location>
        <begin position="416"/>
        <end position="433"/>
    </location>
</feature>
<dbReference type="AlphaFoldDB" id="A0A0P1BJL1"/>
<dbReference type="InterPro" id="IPR021709">
    <property type="entry name" value="DUF3292"/>
</dbReference>
<name>A0A0P1BJL1_9BASI</name>
<feature type="compositionally biased region" description="Basic and acidic residues" evidence="1">
    <location>
        <begin position="491"/>
        <end position="514"/>
    </location>
</feature>
<dbReference type="PANTHER" id="PTHR37402:SF1">
    <property type="entry name" value="GRAM DOMAIN-CONTAINING PROTEIN 4"/>
    <property type="match status" value="1"/>
</dbReference>
<dbReference type="GO" id="GO:0006915">
    <property type="term" value="P:apoptotic process"/>
    <property type="evidence" value="ECO:0007669"/>
    <property type="project" value="InterPro"/>
</dbReference>
<feature type="compositionally biased region" description="Basic and acidic residues" evidence="1">
    <location>
        <begin position="1"/>
        <end position="11"/>
    </location>
</feature>
<proteinExistence type="predicted"/>
<feature type="compositionally biased region" description="Polar residues" evidence="1">
    <location>
        <begin position="63"/>
        <end position="79"/>
    </location>
</feature>
<feature type="compositionally biased region" description="Polar residues" evidence="1">
    <location>
        <begin position="97"/>
        <end position="118"/>
    </location>
</feature>
<feature type="compositionally biased region" description="Basic and acidic residues" evidence="1">
    <location>
        <begin position="525"/>
        <end position="550"/>
    </location>
</feature>
<keyword evidence="2" id="KW-1133">Transmembrane helix</keyword>
<organism evidence="3 4">
    <name type="scientific">Ceraceosorus bombacis</name>
    <dbReference type="NCBI Taxonomy" id="401625"/>
    <lineage>
        <taxon>Eukaryota</taxon>
        <taxon>Fungi</taxon>
        <taxon>Dikarya</taxon>
        <taxon>Basidiomycota</taxon>
        <taxon>Ustilaginomycotina</taxon>
        <taxon>Exobasidiomycetes</taxon>
        <taxon>Ceraceosorales</taxon>
        <taxon>Ceraceosoraceae</taxon>
        <taxon>Ceraceosorus</taxon>
    </lineage>
</organism>
<keyword evidence="3" id="KW-0808">Transferase</keyword>
<dbReference type="GO" id="GO:0016757">
    <property type="term" value="F:glycosyltransferase activity"/>
    <property type="evidence" value="ECO:0007669"/>
    <property type="project" value="UniProtKB-KW"/>
</dbReference>
<evidence type="ECO:0000313" key="3">
    <source>
        <dbReference type="EMBL" id="CEH16587.1"/>
    </source>
</evidence>
<protein>
    <submittedName>
        <fullName evidence="3">Phosphoribosyltransferase C-terminal</fullName>
    </submittedName>
</protein>
<dbReference type="STRING" id="401625.A0A0P1BJL1"/>
<feature type="region of interest" description="Disordered" evidence="1">
    <location>
        <begin position="840"/>
        <end position="864"/>
    </location>
</feature>
<feature type="compositionally biased region" description="Low complexity" evidence="1">
    <location>
        <begin position="392"/>
        <end position="401"/>
    </location>
</feature>
<keyword evidence="3" id="KW-0328">Glycosyltransferase</keyword>
<dbReference type="EMBL" id="CCYA01000318">
    <property type="protein sequence ID" value="CEH16587.1"/>
    <property type="molecule type" value="Genomic_DNA"/>
</dbReference>
<evidence type="ECO:0000256" key="1">
    <source>
        <dbReference type="SAM" id="MobiDB-lite"/>
    </source>
</evidence>
<feature type="compositionally biased region" description="Basic and acidic residues" evidence="1">
    <location>
        <begin position="152"/>
        <end position="191"/>
    </location>
</feature>
<feature type="compositionally biased region" description="Polar residues" evidence="1">
    <location>
        <begin position="192"/>
        <end position="201"/>
    </location>
</feature>
<feature type="compositionally biased region" description="Acidic residues" evidence="1">
    <location>
        <begin position="263"/>
        <end position="273"/>
    </location>
</feature>
<feature type="compositionally biased region" description="Basic and acidic residues" evidence="1">
    <location>
        <begin position="336"/>
        <end position="356"/>
    </location>
</feature>
<sequence length="1024" mass="113190">MSSASLKERADQAAAEAARPSLSSEHPSHISLPSPHLAAGLNASTTSSTPEKVRRDARYRETFSVSDAAQRGTASATTSPVLSFAALPVHPLRAAQQEAQSAYGKNSGRNSGRNTGKHTPTEAPTGDYASYLAATELKARLAAEQEAAIRRDLELAKHPSRLQKEKAKERGEERRGDKASRLRDLVRKISDEQQPTLQQGPTLEERGHFPGDLRHHGHLDSTRPSHKSSEAHTDPGTRRVAHKSSKSKAKAMAPAPCGTLEFSDSEDEADGASDDLLVGSSADESENGDERTKTNAPRGNSQSSSGTSDDEETVDIIHHERDASTISLKSWQGGKGQDDNASGRRMPRWEDFRVPPDEAAVAARQGKRVTVLTHVDRGLQLLAASEGPGGPQPRQSGSNGPHAMDKHGHKKKRPSSGRQSRGAGEAAGESSAGRTEEENTSADEAVSPPAEKSGQPHVTWAPETGFTTTTERELPGPNESPDANLAGLRQRSIEKSEREAKKEDKKQQQSRESKTAAAQAADVAAKADRAKAHDRSKSEDHGADRTKQTDEEPWQIITPLSDEAVDNAASEAQGEPHVDGIAFCIAYILALVERYAPEELDSSPDQAYRESKTRSHIERLYLIAPFWERLLFGLRRLYRWEDTKRTGAAAMIYFLLWYTNLLATAFLLMLMYYILQFRFFPPDASVLHEQVRKRMARGVEADRLAERLRRRSRLDILEIYKRYVMTYGSATQAAAGDIADFHEKVKNLILWRNPTATWRTLTLFSIATALVTFLPTAVVAKILWLVLGVTFFLLLPLQSHYPRYRRPLSPIWWALWGTPTDAQFAIQLLRRRHLEKQVAAGAESNDPALQQEGEEVRASDYRRGKEGRKRGMINVLTPLMRSSAAHAVAYGPMRPLKDGEGGLLSLEDRVKDRHGHETVKPRKLGSFFCQHNAVPGHLHVTTRMIYFVALHHVRPEGSHKSCKTPLEEIAGLVKTKSIRLVVWSSSGLQIQRTTKGSLFFSNMAHRDDAFNLILAIGSEVWSKV</sequence>
<accession>A0A0P1BJL1</accession>
<keyword evidence="4" id="KW-1185">Reference proteome</keyword>
<reference evidence="3 4" key="1">
    <citation type="submission" date="2014-09" db="EMBL/GenBank/DDBJ databases">
        <authorList>
            <person name="Magalhaes I.L.F."/>
            <person name="Oliveira U."/>
            <person name="Santos F.R."/>
            <person name="Vidigal T.H.D.A."/>
            <person name="Brescovit A.D."/>
            <person name="Santos A.J."/>
        </authorList>
    </citation>
    <scope>NUCLEOTIDE SEQUENCE [LARGE SCALE GENOMIC DNA]</scope>
</reference>
<dbReference type="InterPro" id="IPR011993">
    <property type="entry name" value="PH-like_dom_sf"/>
</dbReference>
<dbReference type="InterPro" id="IPR037847">
    <property type="entry name" value="GRAMDC4"/>
</dbReference>
<feature type="compositionally biased region" description="Polar residues" evidence="1">
    <location>
        <begin position="294"/>
        <end position="307"/>
    </location>
</feature>
<dbReference type="OrthoDB" id="1708389at2759"/>
<feature type="compositionally biased region" description="Basic and acidic residues" evidence="1">
    <location>
        <begin position="51"/>
        <end position="61"/>
    </location>
</feature>
<feature type="compositionally biased region" description="Low complexity" evidence="1">
    <location>
        <begin position="515"/>
        <end position="524"/>
    </location>
</feature>
<feature type="compositionally biased region" description="Basic and acidic residues" evidence="1">
    <location>
        <begin position="203"/>
        <end position="237"/>
    </location>
</feature>
<keyword evidence="2" id="KW-0812">Transmembrane</keyword>